<keyword evidence="3" id="KW-0963">Cytoplasm</keyword>
<dbReference type="Proteomes" id="UP001209570">
    <property type="component" value="Unassembled WGS sequence"/>
</dbReference>
<keyword evidence="11" id="KW-0966">Cell projection</keyword>
<dbReference type="GO" id="GO:0005874">
    <property type="term" value="C:microtubule"/>
    <property type="evidence" value="ECO:0007669"/>
    <property type="project" value="UniProtKB-KW"/>
</dbReference>
<evidence type="ECO:0000313" key="14">
    <source>
        <dbReference type="Proteomes" id="UP001209570"/>
    </source>
</evidence>
<evidence type="ECO:0000256" key="12">
    <source>
        <dbReference type="SAM" id="MobiDB-lite"/>
    </source>
</evidence>
<dbReference type="InterPro" id="IPR036322">
    <property type="entry name" value="WD40_repeat_dom_sf"/>
</dbReference>
<evidence type="ECO:0000256" key="7">
    <source>
        <dbReference type="ARBA" id="ARBA00023017"/>
    </source>
</evidence>
<organism evidence="13 14">
    <name type="scientific">Pythium insidiosum</name>
    <name type="common">Pythiosis disease agent</name>
    <dbReference type="NCBI Taxonomy" id="114742"/>
    <lineage>
        <taxon>Eukaryota</taxon>
        <taxon>Sar</taxon>
        <taxon>Stramenopiles</taxon>
        <taxon>Oomycota</taxon>
        <taxon>Peronosporomycetes</taxon>
        <taxon>Pythiales</taxon>
        <taxon>Pythiaceae</taxon>
        <taxon>Pythium</taxon>
    </lineage>
</organism>
<comment type="caution">
    <text evidence="13">The sequence shown here is derived from an EMBL/GenBank/DDBJ whole genome shotgun (WGS) entry which is preliminary data.</text>
</comment>
<keyword evidence="6" id="KW-0677">Repeat</keyword>
<evidence type="ECO:0000256" key="1">
    <source>
        <dbReference type="ARBA" id="ARBA00004430"/>
    </source>
</evidence>
<feature type="region of interest" description="Disordered" evidence="12">
    <location>
        <begin position="791"/>
        <end position="820"/>
    </location>
</feature>
<keyword evidence="14" id="KW-1185">Reference proteome</keyword>
<keyword evidence="8" id="KW-0969">Cilium</keyword>
<evidence type="ECO:0000256" key="6">
    <source>
        <dbReference type="ARBA" id="ARBA00022737"/>
    </source>
</evidence>
<keyword evidence="5" id="KW-0493">Microtubule</keyword>
<dbReference type="GO" id="GO:0036158">
    <property type="term" value="P:outer dynein arm assembly"/>
    <property type="evidence" value="ECO:0007669"/>
    <property type="project" value="TreeGrafter"/>
</dbReference>
<comment type="subcellular location">
    <subcellularLocation>
        <location evidence="1">Cytoplasm</location>
        <location evidence="1">Cytoskeleton</location>
        <location evidence="1">Cilium axoneme</location>
    </subcellularLocation>
</comment>
<gene>
    <name evidence="13" type="ORF">P43SY_002156</name>
</gene>
<feature type="compositionally biased region" description="Basic and acidic residues" evidence="12">
    <location>
        <begin position="793"/>
        <end position="808"/>
    </location>
</feature>
<name>A0AAD5Q5L5_PYTIN</name>
<dbReference type="Gene3D" id="2.130.10.10">
    <property type="entry name" value="YVTN repeat-like/Quinoprotein amine dehydrogenase"/>
    <property type="match status" value="2"/>
</dbReference>
<dbReference type="GO" id="GO:0036157">
    <property type="term" value="C:outer dynein arm"/>
    <property type="evidence" value="ECO:0007669"/>
    <property type="project" value="TreeGrafter"/>
</dbReference>
<keyword evidence="9" id="KW-0505">Motor protein</keyword>
<evidence type="ECO:0000256" key="11">
    <source>
        <dbReference type="ARBA" id="ARBA00023273"/>
    </source>
</evidence>
<evidence type="ECO:0000256" key="9">
    <source>
        <dbReference type="ARBA" id="ARBA00023175"/>
    </source>
</evidence>
<keyword evidence="4" id="KW-0853">WD repeat</keyword>
<proteinExistence type="inferred from homology"/>
<protein>
    <recommendedName>
        <fullName evidence="15">Dynein intermediate chain 3, ciliary</fullName>
    </recommendedName>
</protein>
<keyword evidence="10" id="KW-0206">Cytoskeleton</keyword>
<dbReference type="InterPro" id="IPR015943">
    <property type="entry name" value="WD40/YVTN_repeat-like_dom_sf"/>
</dbReference>
<dbReference type="SUPFAM" id="SSF50978">
    <property type="entry name" value="WD40 repeat-like"/>
    <property type="match status" value="1"/>
</dbReference>
<evidence type="ECO:0000313" key="13">
    <source>
        <dbReference type="EMBL" id="KAJ0395003.1"/>
    </source>
</evidence>
<reference evidence="13" key="1">
    <citation type="submission" date="2021-12" db="EMBL/GenBank/DDBJ databases">
        <title>Prjna785345.</title>
        <authorList>
            <person name="Rujirawat T."/>
            <person name="Krajaejun T."/>
        </authorList>
    </citation>
    <scope>NUCLEOTIDE SEQUENCE</scope>
    <source>
        <strain evidence="13">Pi057C3</strain>
    </source>
</reference>
<comment type="similarity">
    <text evidence="2">Belongs to the dynein intermediate chain family.</text>
</comment>
<dbReference type="GO" id="GO:0045504">
    <property type="term" value="F:dynein heavy chain binding"/>
    <property type="evidence" value="ECO:0007669"/>
    <property type="project" value="TreeGrafter"/>
</dbReference>
<sequence length="820" mass="91783">MIRVYVSYGSGLTKAAALYESKGGVVYIDTPGLCDVKVEKQAAMEITRVLRSGGDFKLLFFVRLQSGRLVMDDLVTLTRVLDTLPSGPQSRFTIVVNNILPSMYKMLASKGEDFILLTKYLHSGKYVTTHIILNPFSDELNEKEDAIIRLPRDVRDGVKNAPIIHLQRGLTKEIDTSDYRAEVDKLRELVEQQRAVAEQMKAEAPRGGALGYGLWIGLLRRDASVAEATSMELAYLYTKPRSTFGRHCDFKNVEAKVLETIPSTDTLESDYVKRRPMITRLDTTPDMSEHEVNTERLITKHSSMRHVEGGWPKDVDPAEQSDVQRFRKKAEKDDDFKQAVKFLGPVVDRALKQNNTINIYQDYFAHMGEPATTEQPSAKGLAVFRDPEPVKRTISKIDWHPESPAKMAACYCILHFQDPKFSSARMPANSYIWDVMNPNTPETTLRPASPLVCMRYNPKSVDQLVAGSYNGLITFFDLRKSGATPAETSVIEHSHHDPVYDVFWISSKTGNQCCSVSTDGWMLWWDIRHLAQPTHKILLNDKDGLSFGGSSMEYNTEAGPTKYLVGTEQGVVLSINLRNAKQNNGITVYDTGSGKHHGPIYSIQRNPTHNKFFMTIGDWTARLWCEDLKTPIMSTAYHDSYVTAGCWSPTRAGVFFVTRMDGVVDIWDFFYRQNEVAYSHKVGDVALSAISVQGNASSGGKLFAVGDVNGMISLMELSDGLATLQPNEKAAINGMFERETKREKNLEAKEKEMKRRKAMAEEGKHEDSASSHKDDKMEELLRTVDANFLGMIKEAEDSENKNMEHKGSDGLGGGNGGDDN</sequence>
<dbReference type="InterPro" id="IPR050687">
    <property type="entry name" value="Dynein_IC"/>
</dbReference>
<dbReference type="PANTHER" id="PTHR12442:SF7">
    <property type="entry name" value="DYNEIN AXONEMAL INTERMEDIATE CHAIN 2"/>
    <property type="match status" value="1"/>
</dbReference>
<evidence type="ECO:0000256" key="2">
    <source>
        <dbReference type="ARBA" id="ARBA00011059"/>
    </source>
</evidence>
<dbReference type="AlphaFoldDB" id="A0AAD5Q5L5"/>
<keyword evidence="7" id="KW-0243">Dynein</keyword>
<dbReference type="GO" id="GO:0003341">
    <property type="term" value="P:cilium movement"/>
    <property type="evidence" value="ECO:0007669"/>
    <property type="project" value="TreeGrafter"/>
</dbReference>
<dbReference type="SMART" id="SM00320">
    <property type="entry name" value="WD40"/>
    <property type="match status" value="4"/>
</dbReference>
<evidence type="ECO:0000256" key="4">
    <source>
        <dbReference type="ARBA" id="ARBA00022574"/>
    </source>
</evidence>
<dbReference type="PANTHER" id="PTHR12442">
    <property type="entry name" value="DYNEIN INTERMEDIATE CHAIN"/>
    <property type="match status" value="1"/>
</dbReference>
<dbReference type="EMBL" id="JAKCXM010000369">
    <property type="protein sequence ID" value="KAJ0395003.1"/>
    <property type="molecule type" value="Genomic_DNA"/>
</dbReference>
<evidence type="ECO:0000256" key="8">
    <source>
        <dbReference type="ARBA" id="ARBA00023069"/>
    </source>
</evidence>
<evidence type="ECO:0000256" key="10">
    <source>
        <dbReference type="ARBA" id="ARBA00023212"/>
    </source>
</evidence>
<evidence type="ECO:0000256" key="3">
    <source>
        <dbReference type="ARBA" id="ARBA00022490"/>
    </source>
</evidence>
<evidence type="ECO:0008006" key="15">
    <source>
        <dbReference type="Google" id="ProtNLM"/>
    </source>
</evidence>
<accession>A0AAD5Q5L5</accession>
<dbReference type="GO" id="GO:0045503">
    <property type="term" value="F:dynein light chain binding"/>
    <property type="evidence" value="ECO:0007669"/>
    <property type="project" value="TreeGrafter"/>
</dbReference>
<dbReference type="InterPro" id="IPR001680">
    <property type="entry name" value="WD40_rpt"/>
</dbReference>
<dbReference type="FunFam" id="2.130.10.10:FF:000924">
    <property type="entry name" value="Dynein intermediate chain 3"/>
    <property type="match status" value="1"/>
</dbReference>
<feature type="compositionally biased region" description="Gly residues" evidence="12">
    <location>
        <begin position="809"/>
        <end position="820"/>
    </location>
</feature>
<evidence type="ECO:0000256" key="5">
    <source>
        <dbReference type="ARBA" id="ARBA00022701"/>
    </source>
</evidence>
<feature type="region of interest" description="Disordered" evidence="12">
    <location>
        <begin position="737"/>
        <end position="779"/>
    </location>
</feature>